<dbReference type="AlphaFoldDB" id="A0A7C4GCS0"/>
<proteinExistence type="predicted"/>
<reference evidence="2" key="1">
    <citation type="journal article" date="2020" name="mSystems">
        <title>Genome- and Community-Level Interaction Insights into Carbon Utilization and Element Cycling Functions of Hydrothermarchaeota in Hydrothermal Sediment.</title>
        <authorList>
            <person name="Zhou Z."/>
            <person name="Liu Y."/>
            <person name="Xu W."/>
            <person name="Pan J."/>
            <person name="Luo Z.H."/>
            <person name="Li M."/>
        </authorList>
    </citation>
    <scope>NUCLEOTIDE SEQUENCE [LARGE SCALE GENOMIC DNA]</scope>
    <source>
        <strain evidence="2">SpSt-609</strain>
    </source>
</reference>
<organism evidence="2">
    <name type="scientific">Fervidobacterium thailandense</name>
    <dbReference type="NCBI Taxonomy" id="1008305"/>
    <lineage>
        <taxon>Bacteria</taxon>
        <taxon>Thermotogati</taxon>
        <taxon>Thermotogota</taxon>
        <taxon>Thermotogae</taxon>
        <taxon>Thermotogales</taxon>
        <taxon>Fervidobacteriaceae</taxon>
        <taxon>Fervidobacterium</taxon>
    </lineage>
</organism>
<feature type="chain" id="PRO_5030162333" evidence="1">
    <location>
        <begin position="25"/>
        <end position="213"/>
    </location>
</feature>
<protein>
    <submittedName>
        <fullName evidence="2">Uncharacterized protein</fullName>
    </submittedName>
</protein>
<evidence type="ECO:0000256" key="1">
    <source>
        <dbReference type="SAM" id="SignalP"/>
    </source>
</evidence>
<feature type="signal peptide" evidence="1">
    <location>
        <begin position="1"/>
        <end position="24"/>
    </location>
</feature>
<evidence type="ECO:0000313" key="2">
    <source>
        <dbReference type="EMBL" id="HGU40030.1"/>
    </source>
</evidence>
<sequence>MKTIRVLRLLLILTITTSPLFFFAQTKSSTQTKQMNNQFGISIFNFVEKVAGNRDFSATVVLTFDVLDSSERKVTKIAFDMDVKNLERFMFIIHQPKILEGIRITYDLVGRRTEYKYGKIVLTEPQTIALGQTASLVQSITDFLSTPLFDVKETPTEILFTPKNAAFLARFGVLPIKVSLKLKDGMPSVVKIFNDKTDEKIMLEFLMFRVGRS</sequence>
<comment type="caution">
    <text evidence="2">The sequence shown here is derived from an EMBL/GenBank/DDBJ whole genome shotgun (WGS) entry which is preliminary data.</text>
</comment>
<dbReference type="EMBL" id="DSZY01000012">
    <property type="protein sequence ID" value="HGU40030.1"/>
    <property type="molecule type" value="Genomic_DNA"/>
</dbReference>
<name>A0A7C4GCS0_9BACT</name>
<accession>A0A7C4GCS0</accession>
<gene>
    <name evidence="2" type="ORF">ENT77_02380</name>
</gene>
<keyword evidence="1" id="KW-0732">Signal</keyword>